<proteinExistence type="predicted"/>
<dbReference type="PANTHER" id="PTHR30136">
    <property type="entry name" value="HELIX-TURN-HELIX TRANSCRIPTIONAL REGULATOR, ICLR FAMILY"/>
    <property type="match status" value="1"/>
</dbReference>
<keyword evidence="1" id="KW-0805">Transcription regulation</keyword>
<gene>
    <name evidence="6" type="ORF">M0639_33685</name>
</gene>
<dbReference type="InterPro" id="IPR029016">
    <property type="entry name" value="GAF-like_dom_sf"/>
</dbReference>
<dbReference type="GO" id="GO:0045892">
    <property type="term" value="P:negative regulation of DNA-templated transcription"/>
    <property type="evidence" value="ECO:0007669"/>
    <property type="project" value="TreeGrafter"/>
</dbReference>
<dbReference type="PANTHER" id="PTHR30136:SF35">
    <property type="entry name" value="HTH-TYPE TRANSCRIPTIONAL REGULATOR RV1719"/>
    <property type="match status" value="1"/>
</dbReference>
<dbReference type="PROSITE" id="PS51077">
    <property type="entry name" value="HTH_ICLR"/>
    <property type="match status" value="1"/>
</dbReference>
<dbReference type="Pfam" id="PF09339">
    <property type="entry name" value="HTH_IclR"/>
    <property type="match status" value="1"/>
</dbReference>
<dbReference type="Gene3D" id="3.30.450.40">
    <property type="match status" value="1"/>
</dbReference>
<dbReference type="GO" id="GO:0003700">
    <property type="term" value="F:DNA-binding transcription factor activity"/>
    <property type="evidence" value="ECO:0007669"/>
    <property type="project" value="TreeGrafter"/>
</dbReference>
<evidence type="ECO:0000259" key="4">
    <source>
        <dbReference type="PROSITE" id="PS51077"/>
    </source>
</evidence>
<feature type="domain" description="IclR-ED" evidence="5">
    <location>
        <begin position="83"/>
        <end position="268"/>
    </location>
</feature>
<dbReference type="Proteomes" id="UP000831484">
    <property type="component" value="Plasmid pdjl-6-5"/>
</dbReference>
<dbReference type="InterPro" id="IPR036390">
    <property type="entry name" value="WH_DNA-bd_sf"/>
</dbReference>
<keyword evidence="6" id="KW-0614">Plasmid</keyword>
<dbReference type="SUPFAM" id="SSF46785">
    <property type="entry name" value="Winged helix' DNA-binding domain"/>
    <property type="match status" value="1"/>
</dbReference>
<keyword evidence="7" id="KW-1185">Reference proteome</keyword>
<evidence type="ECO:0000259" key="5">
    <source>
        <dbReference type="PROSITE" id="PS51078"/>
    </source>
</evidence>
<evidence type="ECO:0000313" key="7">
    <source>
        <dbReference type="Proteomes" id="UP000831484"/>
    </source>
</evidence>
<evidence type="ECO:0000256" key="1">
    <source>
        <dbReference type="ARBA" id="ARBA00023015"/>
    </source>
</evidence>
<dbReference type="InterPro" id="IPR050707">
    <property type="entry name" value="HTH_MetabolicPath_Reg"/>
</dbReference>
<dbReference type="Pfam" id="PF01614">
    <property type="entry name" value="IclR_C"/>
    <property type="match status" value="1"/>
</dbReference>
<dbReference type="InterPro" id="IPR036388">
    <property type="entry name" value="WH-like_DNA-bd_sf"/>
</dbReference>
<dbReference type="EMBL" id="CP096568">
    <property type="protein sequence ID" value="UPU47030.1"/>
    <property type="molecule type" value="Genomic_DNA"/>
</dbReference>
<protein>
    <submittedName>
        <fullName evidence="6">IclR family transcriptional regulator</fullName>
    </submittedName>
</protein>
<reference evidence="7" key="1">
    <citation type="journal article" date="2022" name="Environ. Microbiol.">
        <title>Functional analysis, diversity, and distribution of carbendazim hydrolases MheI and CbmA, responsible for the initial step in carbendazim degradation.</title>
        <authorList>
            <person name="Zhang M."/>
            <person name="Bai X."/>
            <person name="Li Q."/>
            <person name="Zhang L."/>
            <person name="Zhu Q."/>
            <person name="Gao S."/>
            <person name="Ke Z."/>
            <person name="Jiang M."/>
            <person name="Hu J."/>
            <person name="Qiu J."/>
            <person name="Hong Q."/>
        </authorList>
    </citation>
    <scope>NUCLEOTIDE SEQUENCE [LARGE SCALE GENOMIC DNA]</scope>
    <source>
        <strain evidence="7">djl-6</strain>
    </source>
</reference>
<feature type="domain" description="HTH iclR-type" evidence="4">
    <location>
        <begin position="22"/>
        <end position="82"/>
    </location>
</feature>
<dbReference type="AlphaFoldDB" id="A0AB38RPH2"/>
<geneLocation type="plasmid" evidence="6 7">
    <name>pdjl-6-5</name>
</geneLocation>
<dbReference type="PROSITE" id="PS51078">
    <property type="entry name" value="ICLR_ED"/>
    <property type="match status" value="1"/>
</dbReference>
<dbReference type="InterPro" id="IPR005471">
    <property type="entry name" value="Tscrpt_reg_IclR_N"/>
</dbReference>
<dbReference type="SUPFAM" id="SSF55781">
    <property type="entry name" value="GAF domain-like"/>
    <property type="match status" value="1"/>
</dbReference>
<evidence type="ECO:0000313" key="6">
    <source>
        <dbReference type="EMBL" id="UPU47030.1"/>
    </source>
</evidence>
<dbReference type="InterPro" id="IPR014757">
    <property type="entry name" value="Tscrpt_reg_IclR_C"/>
</dbReference>
<accession>A0AB38RPH2</accession>
<keyword evidence="3" id="KW-0804">Transcription</keyword>
<keyword evidence="2" id="KW-0238">DNA-binding</keyword>
<dbReference type="GO" id="GO:0003677">
    <property type="term" value="F:DNA binding"/>
    <property type="evidence" value="ECO:0007669"/>
    <property type="project" value="UniProtKB-KW"/>
</dbReference>
<sequence>MSTAVNLNIPGCAQSQGAYAAETVIGKVRHIVETLSAHPSLRLSELAQEAGLAKATVHRLCGDLVDWGIVKRIGDGRYALGDRLGELGGLVRLPGSFGDLAQCHAADLFARFKTVVGVSVLEEAQVRCIARVSGTSYGHVGWMNTGGRMPIHCTASGKAIMAFSSRELFTQVTSQPLEALTPATIIAPRELALQMQGIRRNGYSLVRDEVCTGSTSIGVPIVDHLRRTVAAFEMELPLKGASIPEVERLLKIHAARFGADLSSRMLQGRQTMVPHRSIHATVAIG</sequence>
<dbReference type="RefSeq" id="WP_076949058.1">
    <property type="nucleotide sequence ID" value="NZ_CP096568.1"/>
</dbReference>
<organism evidence="6 7">
    <name type="scientific">Rhodococcus qingshengii JCM 15477</name>
    <dbReference type="NCBI Taxonomy" id="1303681"/>
    <lineage>
        <taxon>Bacteria</taxon>
        <taxon>Bacillati</taxon>
        <taxon>Actinomycetota</taxon>
        <taxon>Actinomycetes</taxon>
        <taxon>Mycobacteriales</taxon>
        <taxon>Nocardiaceae</taxon>
        <taxon>Rhodococcus</taxon>
        <taxon>Rhodococcus erythropolis group</taxon>
    </lineage>
</organism>
<evidence type="ECO:0000256" key="3">
    <source>
        <dbReference type="ARBA" id="ARBA00023163"/>
    </source>
</evidence>
<dbReference type="SMART" id="SM00346">
    <property type="entry name" value="HTH_ICLR"/>
    <property type="match status" value="1"/>
</dbReference>
<dbReference type="Gene3D" id="1.10.10.10">
    <property type="entry name" value="Winged helix-like DNA-binding domain superfamily/Winged helix DNA-binding domain"/>
    <property type="match status" value="1"/>
</dbReference>
<evidence type="ECO:0000256" key="2">
    <source>
        <dbReference type="ARBA" id="ARBA00023125"/>
    </source>
</evidence>
<name>A0AB38RPH2_RHOSG</name>